<evidence type="ECO:0000313" key="10">
    <source>
        <dbReference type="EMBL" id="CAB5077040.1"/>
    </source>
</evidence>
<dbReference type="EMBL" id="CAFBNJ010000035">
    <property type="protein sequence ID" value="CAB4951349.1"/>
    <property type="molecule type" value="Genomic_DNA"/>
</dbReference>
<dbReference type="EMBL" id="CAFAAD010000033">
    <property type="protein sequence ID" value="CAB4788964.1"/>
    <property type="molecule type" value="Genomic_DNA"/>
</dbReference>
<evidence type="ECO:0000313" key="5">
    <source>
        <dbReference type="EMBL" id="CAB4708272.1"/>
    </source>
</evidence>
<evidence type="ECO:0000313" key="8">
    <source>
        <dbReference type="EMBL" id="CAB4951349.1"/>
    </source>
</evidence>
<evidence type="ECO:0000313" key="7">
    <source>
        <dbReference type="EMBL" id="CAB4807456.1"/>
    </source>
</evidence>
<sequence>MLDHVFTDAIGALRDAFEGAMLERQAFEERFNMDMLLGDMTWETTYGLPGEGIPPRVQADLTLTWPTWAQTAYRSWYIGESFDEAPRIDIELVLRVQRLSSAPDPAALIAALPDTSPAIGHDRLERSGPTVETIFEGGFDDPEYAIEVSYEGSYEVDEETLADGARLDGNLGAMGGWISSILVKVGDLPWDFLPPIEQLD</sequence>
<dbReference type="EMBL" id="CAFBRD010000043">
    <property type="protein sequence ID" value="CAB5077040.1"/>
    <property type="molecule type" value="Genomic_DNA"/>
</dbReference>
<dbReference type="EMBL" id="CAEUNJ010000038">
    <property type="protein sequence ID" value="CAB4371697.1"/>
    <property type="molecule type" value="Genomic_DNA"/>
</dbReference>
<evidence type="ECO:0000313" key="6">
    <source>
        <dbReference type="EMBL" id="CAB4788964.1"/>
    </source>
</evidence>
<gene>
    <name evidence="3" type="ORF">UFOPK1762_01208</name>
    <name evidence="4" type="ORF">UFOPK1906_00981</name>
    <name evidence="5" type="ORF">UFOPK2624_00945</name>
    <name evidence="6" type="ORF">UFOPK2969_00623</name>
    <name evidence="7" type="ORF">UFOPK3010_00942</name>
    <name evidence="1" type="ORF">UFOPK3331_01317</name>
    <name evidence="8" type="ORF">UFOPK3785_00854</name>
    <name evidence="9" type="ORF">UFOPK3927_01411</name>
    <name evidence="2" type="ORF">UFOPK4201_01000</name>
    <name evidence="10" type="ORF">UFOPK4371_00918</name>
</gene>
<evidence type="ECO:0000313" key="3">
    <source>
        <dbReference type="EMBL" id="CAB4588873.1"/>
    </source>
</evidence>
<dbReference type="EMBL" id="CAEZVC010000054">
    <property type="protein sequence ID" value="CAB4623489.1"/>
    <property type="molecule type" value="Genomic_DNA"/>
</dbReference>
<accession>A0A6J7NIP7</accession>
<evidence type="ECO:0000313" key="2">
    <source>
        <dbReference type="EMBL" id="CAB4371697.1"/>
    </source>
</evidence>
<organism evidence="9">
    <name type="scientific">freshwater metagenome</name>
    <dbReference type="NCBI Taxonomy" id="449393"/>
    <lineage>
        <taxon>unclassified sequences</taxon>
        <taxon>metagenomes</taxon>
        <taxon>ecological metagenomes</taxon>
    </lineage>
</organism>
<dbReference type="EMBL" id="CAEZTY010000045">
    <property type="protein sequence ID" value="CAB4588873.1"/>
    <property type="molecule type" value="Genomic_DNA"/>
</dbReference>
<name>A0A6J7NIP7_9ZZZZ</name>
<evidence type="ECO:0000313" key="4">
    <source>
        <dbReference type="EMBL" id="CAB4623489.1"/>
    </source>
</evidence>
<protein>
    <submittedName>
        <fullName evidence="9">Unannotated protein</fullName>
    </submittedName>
</protein>
<dbReference type="EMBL" id="CAFAAM010000118">
    <property type="protein sequence ID" value="CAB4807456.1"/>
    <property type="molecule type" value="Genomic_DNA"/>
</dbReference>
<dbReference type="EMBL" id="CAEZXY010000036">
    <property type="protein sequence ID" value="CAB4708272.1"/>
    <property type="molecule type" value="Genomic_DNA"/>
</dbReference>
<dbReference type="EMBL" id="CAFBOK010000183">
    <property type="protein sequence ID" value="CAB4992977.1"/>
    <property type="molecule type" value="Genomic_DNA"/>
</dbReference>
<dbReference type="AlphaFoldDB" id="A0A6J7NIP7"/>
<proteinExistence type="predicted"/>
<dbReference type="EMBL" id="CAESAL010000050">
    <property type="protein sequence ID" value="CAB4344090.1"/>
    <property type="molecule type" value="Genomic_DNA"/>
</dbReference>
<evidence type="ECO:0000313" key="1">
    <source>
        <dbReference type="EMBL" id="CAB4344090.1"/>
    </source>
</evidence>
<evidence type="ECO:0000313" key="9">
    <source>
        <dbReference type="EMBL" id="CAB4992977.1"/>
    </source>
</evidence>
<reference evidence="9" key="1">
    <citation type="submission" date="2020-05" db="EMBL/GenBank/DDBJ databases">
        <authorList>
            <person name="Chiriac C."/>
            <person name="Salcher M."/>
            <person name="Ghai R."/>
            <person name="Kavagutti S V."/>
        </authorList>
    </citation>
    <scope>NUCLEOTIDE SEQUENCE</scope>
</reference>